<evidence type="ECO:0000256" key="10">
    <source>
        <dbReference type="PIRSR" id="PIRSR000390-1"/>
    </source>
</evidence>
<dbReference type="CDD" id="cd00616">
    <property type="entry name" value="AHBA_syn"/>
    <property type="match status" value="1"/>
</dbReference>
<comment type="cofactor">
    <cofactor evidence="1">
        <name>pyridoxal 5'-phosphate</name>
        <dbReference type="ChEBI" id="CHEBI:597326"/>
    </cofactor>
</comment>
<evidence type="ECO:0000256" key="11">
    <source>
        <dbReference type="PIRSR" id="PIRSR000390-2"/>
    </source>
</evidence>
<name>A0A6M4IR12_9BACT</name>
<evidence type="ECO:0000256" key="5">
    <source>
        <dbReference type="ARBA" id="ARBA00022898"/>
    </source>
</evidence>
<dbReference type="SUPFAM" id="SSF53383">
    <property type="entry name" value="PLP-dependent transferases"/>
    <property type="match status" value="1"/>
</dbReference>
<dbReference type="EC" id="2.6.1.102" evidence="8"/>
<dbReference type="PANTHER" id="PTHR30244:SF34">
    <property type="entry name" value="DTDP-4-AMINO-4,6-DIDEOXYGALACTOSE TRANSAMINASE"/>
    <property type="match status" value="1"/>
</dbReference>
<keyword evidence="3 13" id="KW-0032">Aminotransferase</keyword>
<evidence type="ECO:0000256" key="6">
    <source>
        <dbReference type="ARBA" id="ARBA00037999"/>
    </source>
</evidence>
<dbReference type="Proteomes" id="UP000500938">
    <property type="component" value="Chromosome"/>
</dbReference>
<comment type="catalytic activity">
    <reaction evidence="7">
        <text>GDP-alpha-D-perosamine + 2-oxoglutarate = GDP-4-dehydro-alpha-D-rhamnose + L-glutamate</text>
        <dbReference type="Rhea" id="RHEA:36779"/>
        <dbReference type="ChEBI" id="CHEBI:16810"/>
        <dbReference type="ChEBI" id="CHEBI:29985"/>
        <dbReference type="ChEBI" id="CHEBI:57964"/>
        <dbReference type="ChEBI" id="CHEBI:73996"/>
        <dbReference type="EC" id="2.6.1.102"/>
    </reaction>
</comment>
<proteinExistence type="inferred from homology"/>
<dbReference type="RefSeq" id="WP_171225870.1">
    <property type="nucleotide sequence ID" value="NZ_CP053085.1"/>
</dbReference>
<dbReference type="Pfam" id="PF01041">
    <property type="entry name" value="DegT_DnrJ_EryC1"/>
    <property type="match status" value="1"/>
</dbReference>
<comment type="similarity">
    <text evidence="6 12">Belongs to the DegT/DnrJ/EryC1 family.</text>
</comment>
<dbReference type="InterPro" id="IPR015424">
    <property type="entry name" value="PyrdxlP-dep_Trfase"/>
</dbReference>
<keyword evidence="4 13" id="KW-0808">Transferase</keyword>
<evidence type="ECO:0000256" key="2">
    <source>
        <dbReference type="ARBA" id="ARBA00005125"/>
    </source>
</evidence>
<evidence type="ECO:0000256" key="1">
    <source>
        <dbReference type="ARBA" id="ARBA00001933"/>
    </source>
</evidence>
<dbReference type="InterPro" id="IPR015422">
    <property type="entry name" value="PyrdxlP-dep_Trfase_small"/>
</dbReference>
<reference evidence="13 14" key="1">
    <citation type="submission" date="2020-05" db="EMBL/GenBank/DDBJ databases">
        <title>Complete genome sequence of Gemmatimonas greenlandica TET16.</title>
        <authorList>
            <person name="Zeng Y."/>
        </authorList>
    </citation>
    <scope>NUCLEOTIDE SEQUENCE [LARGE SCALE GENOMIC DNA]</scope>
    <source>
        <strain evidence="13 14">TET16</strain>
    </source>
</reference>
<dbReference type="FunFam" id="3.40.640.10:FF:000090">
    <property type="entry name" value="Pyridoxal phosphate-dependent aminotransferase"/>
    <property type="match status" value="1"/>
</dbReference>
<dbReference type="GO" id="GO:0102933">
    <property type="term" value="F:GDP-4-dehydro-6-deoxy-D-mannose-4-aminotransferase activity"/>
    <property type="evidence" value="ECO:0007669"/>
    <property type="project" value="UniProtKB-EC"/>
</dbReference>
<dbReference type="GO" id="GO:0030170">
    <property type="term" value="F:pyridoxal phosphate binding"/>
    <property type="evidence" value="ECO:0007669"/>
    <property type="project" value="TreeGrafter"/>
</dbReference>
<dbReference type="GO" id="GO:0000271">
    <property type="term" value="P:polysaccharide biosynthetic process"/>
    <property type="evidence" value="ECO:0007669"/>
    <property type="project" value="TreeGrafter"/>
</dbReference>
<organism evidence="13 14">
    <name type="scientific">Gemmatimonas groenlandica</name>
    <dbReference type="NCBI Taxonomy" id="2732249"/>
    <lineage>
        <taxon>Bacteria</taxon>
        <taxon>Pseudomonadati</taxon>
        <taxon>Gemmatimonadota</taxon>
        <taxon>Gemmatimonadia</taxon>
        <taxon>Gemmatimonadales</taxon>
        <taxon>Gemmatimonadaceae</taxon>
        <taxon>Gemmatimonas</taxon>
    </lineage>
</organism>
<dbReference type="PIRSF" id="PIRSF000390">
    <property type="entry name" value="PLP_StrS"/>
    <property type="match status" value="1"/>
</dbReference>
<protein>
    <recommendedName>
        <fullName evidence="9">GDP-perosamine synthase</fullName>
        <ecNumber evidence="8">2.6.1.102</ecNumber>
    </recommendedName>
</protein>
<feature type="modified residue" description="N6-(pyridoxal phosphate)lysine" evidence="11">
    <location>
        <position position="185"/>
    </location>
</feature>
<evidence type="ECO:0000256" key="4">
    <source>
        <dbReference type="ARBA" id="ARBA00022679"/>
    </source>
</evidence>
<keyword evidence="14" id="KW-1185">Reference proteome</keyword>
<keyword evidence="5 11" id="KW-0663">Pyridoxal phosphate</keyword>
<dbReference type="InterPro" id="IPR000653">
    <property type="entry name" value="DegT/StrS_aminotransferase"/>
</dbReference>
<evidence type="ECO:0000256" key="8">
    <source>
        <dbReference type="ARBA" id="ARBA00066317"/>
    </source>
</evidence>
<sequence>MTAIRYPVTEPHLDDNDRSHLLDAFDSGWISSQGPYLQKFERNFAEFAGTTHALATCNGTTALHLALMALDLKPGQEVIVPTFTYIASANAVHYCGAVPVFVDCSADTWNMDPAAVEAAITERTVGIMPVHLYGMPCDMDAIAQIAQRHRLWIVEDAAEAHGATVNGRRVGSLSTIASFSLFGNKIMTTGEGGVVTTNDPELARRMELLRGQGMDPSRRYWFPIVGYNYRMTNLAAALGVSQLSKAERLIAAHQQVHAWYREALGDVPGIAWQGERPDTTSVQWLTSIRLRAAEHRPALRDELMARLRADGIDTRPFFYPMHSMPPYESSRPFPVADAIASSGINVPSSPRLTREDVFAIAARIRHHVEEIELGDVFGGVSVSVPDATGVPDTERAISSAAA</sequence>
<evidence type="ECO:0000313" key="14">
    <source>
        <dbReference type="Proteomes" id="UP000500938"/>
    </source>
</evidence>
<comment type="pathway">
    <text evidence="2">Bacterial outer membrane biogenesis; LPS O-antigen biosynthesis.</text>
</comment>
<dbReference type="EMBL" id="CP053085">
    <property type="protein sequence ID" value="QJR36438.1"/>
    <property type="molecule type" value="Genomic_DNA"/>
</dbReference>
<dbReference type="KEGG" id="ggr:HKW67_13460"/>
<dbReference type="InterPro" id="IPR015421">
    <property type="entry name" value="PyrdxlP-dep_Trfase_major"/>
</dbReference>
<accession>A0A6M4IR12</accession>
<dbReference type="Gene3D" id="3.40.640.10">
    <property type="entry name" value="Type I PLP-dependent aspartate aminotransferase-like (Major domain)"/>
    <property type="match status" value="1"/>
</dbReference>
<gene>
    <name evidence="13" type="ORF">HKW67_13460</name>
</gene>
<dbReference type="PANTHER" id="PTHR30244">
    <property type="entry name" value="TRANSAMINASE"/>
    <property type="match status" value="1"/>
</dbReference>
<evidence type="ECO:0000256" key="7">
    <source>
        <dbReference type="ARBA" id="ARBA00051587"/>
    </source>
</evidence>
<evidence type="ECO:0000256" key="9">
    <source>
        <dbReference type="ARBA" id="ARBA00074221"/>
    </source>
</evidence>
<dbReference type="AlphaFoldDB" id="A0A6M4IR12"/>
<evidence type="ECO:0000256" key="3">
    <source>
        <dbReference type="ARBA" id="ARBA00022576"/>
    </source>
</evidence>
<evidence type="ECO:0000313" key="13">
    <source>
        <dbReference type="EMBL" id="QJR36438.1"/>
    </source>
</evidence>
<dbReference type="Gene3D" id="3.90.1150.10">
    <property type="entry name" value="Aspartate Aminotransferase, domain 1"/>
    <property type="match status" value="1"/>
</dbReference>
<evidence type="ECO:0000256" key="12">
    <source>
        <dbReference type="RuleBase" id="RU004508"/>
    </source>
</evidence>
<feature type="active site" description="Proton acceptor" evidence="10">
    <location>
        <position position="185"/>
    </location>
</feature>